<dbReference type="SUPFAM" id="SSF51735">
    <property type="entry name" value="NAD(P)-binding Rossmann-fold domains"/>
    <property type="match status" value="1"/>
</dbReference>
<dbReference type="Pfam" id="PF14824">
    <property type="entry name" value="Sirohm_synth_M"/>
    <property type="match status" value="1"/>
</dbReference>
<dbReference type="InterPro" id="IPR036291">
    <property type="entry name" value="NAD(P)-bd_dom_sf"/>
</dbReference>
<feature type="transmembrane region" description="Helical" evidence="10">
    <location>
        <begin position="476"/>
        <end position="494"/>
    </location>
</feature>
<keyword evidence="6" id="KW-0520">NAD</keyword>
<evidence type="ECO:0000256" key="7">
    <source>
        <dbReference type="ARBA" id="ARBA00023136"/>
    </source>
</evidence>
<feature type="transmembrane region" description="Helical" evidence="10">
    <location>
        <begin position="322"/>
        <end position="342"/>
    </location>
</feature>
<keyword evidence="10" id="KW-1003">Cell membrane</keyword>
<keyword evidence="8" id="KW-0627">Porphyrin biosynthesis</keyword>
<keyword evidence="4 10" id="KW-1133">Transmembrane helix</keyword>
<feature type="domain" description="Siroheme synthase central" evidence="11">
    <location>
        <begin position="133"/>
        <end position="154"/>
    </location>
</feature>
<reference evidence="13" key="1">
    <citation type="journal article" date="2019" name="Int. J. Syst. Evol. Microbiol.">
        <title>The Global Catalogue of Microorganisms (GCM) 10K type strain sequencing project: providing services to taxonomists for standard genome sequencing and annotation.</title>
        <authorList>
            <consortium name="The Broad Institute Genomics Platform"/>
            <consortium name="The Broad Institute Genome Sequencing Center for Infectious Disease"/>
            <person name="Wu L."/>
            <person name="Ma J."/>
        </authorList>
    </citation>
    <scope>NUCLEOTIDE SEQUENCE [LARGE SCALE GENOMIC DNA]</scope>
    <source>
        <strain evidence="13">CGMCC 4.7393</strain>
    </source>
</reference>
<evidence type="ECO:0000256" key="9">
    <source>
        <dbReference type="ARBA" id="ARBA00047561"/>
    </source>
</evidence>
<name>A0ABW2DM32_9BACT</name>
<comment type="pathway">
    <text evidence="2">Porphyrin-containing compound metabolism; siroheme biosynthesis; sirohydrochlorin from precorrin-2: step 1/1.</text>
</comment>
<dbReference type="Pfam" id="PF13241">
    <property type="entry name" value="NAD_binding_7"/>
    <property type="match status" value="1"/>
</dbReference>
<feature type="transmembrane region" description="Helical" evidence="10">
    <location>
        <begin position="384"/>
        <end position="407"/>
    </location>
</feature>
<dbReference type="PANTHER" id="PTHR35330">
    <property type="entry name" value="SIROHEME BIOSYNTHESIS PROTEIN MET8"/>
    <property type="match status" value="1"/>
</dbReference>
<dbReference type="InterPro" id="IPR028281">
    <property type="entry name" value="Sirohaem_synthase_central"/>
</dbReference>
<evidence type="ECO:0000256" key="3">
    <source>
        <dbReference type="ARBA" id="ARBA00022692"/>
    </source>
</evidence>
<dbReference type="EMBL" id="JBHSYQ010000003">
    <property type="protein sequence ID" value="MFC6997376.1"/>
    <property type="molecule type" value="Genomic_DNA"/>
</dbReference>
<feature type="transmembrane region" description="Helical" evidence="10">
    <location>
        <begin position="419"/>
        <end position="443"/>
    </location>
</feature>
<feature type="transmembrane region" description="Helical" evidence="10">
    <location>
        <begin position="213"/>
        <end position="234"/>
    </location>
</feature>
<dbReference type="Proteomes" id="UP001596405">
    <property type="component" value="Unassembled WGS sequence"/>
</dbReference>
<protein>
    <recommendedName>
        <fullName evidence="10">Probable membrane transporter protein</fullName>
    </recommendedName>
</protein>
<dbReference type="Pfam" id="PF01925">
    <property type="entry name" value="TauE"/>
    <property type="match status" value="1"/>
</dbReference>
<dbReference type="RefSeq" id="WP_066615650.1">
    <property type="nucleotide sequence ID" value="NZ_JBHSYQ010000003.1"/>
</dbReference>
<comment type="similarity">
    <text evidence="10">Belongs to the 4-toluene sulfonate uptake permease (TSUP) (TC 2.A.102) family.</text>
</comment>
<feature type="transmembrane region" description="Helical" evidence="10">
    <location>
        <begin position="354"/>
        <end position="372"/>
    </location>
</feature>
<evidence type="ECO:0000256" key="10">
    <source>
        <dbReference type="RuleBase" id="RU363041"/>
    </source>
</evidence>
<dbReference type="Gene3D" id="3.30.160.110">
    <property type="entry name" value="Siroheme synthase, domain 2"/>
    <property type="match status" value="1"/>
</dbReference>
<dbReference type="InterPro" id="IPR006367">
    <property type="entry name" value="Sirohaem_synthase_N"/>
</dbReference>
<dbReference type="SUPFAM" id="SSF75615">
    <property type="entry name" value="Siroheme synthase middle domains-like"/>
    <property type="match status" value="1"/>
</dbReference>
<accession>A0ABW2DM32</accession>
<organism evidence="12 13">
    <name type="scientific">Rufibacter roseus</name>
    <dbReference type="NCBI Taxonomy" id="1567108"/>
    <lineage>
        <taxon>Bacteria</taxon>
        <taxon>Pseudomonadati</taxon>
        <taxon>Bacteroidota</taxon>
        <taxon>Cytophagia</taxon>
        <taxon>Cytophagales</taxon>
        <taxon>Hymenobacteraceae</taxon>
        <taxon>Rufibacter</taxon>
    </lineage>
</organism>
<proteinExistence type="inferred from homology"/>
<dbReference type="Gene3D" id="3.40.50.720">
    <property type="entry name" value="NAD(P)-binding Rossmann-like Domain"/>
    <property type="match status" value="1"/>
</dbReference>
<evidence type="ECO:0000256" key="5">
    <source>
        <dbReference type="ARBA" id="ARBA00023002"/>
    </source>
</evidence>
<keyword evidence="7 10" id="KW-0472">Membrane</keyword>
<feature type="transmembrane region" description="Helical" evidence="10">
    <location>
        <begin position="254"/>
        <end position="277"/>
    </location>
</feature>
<evidence type="ECO:0000259" key="11">
    <source>
        <dbReference type="Pfam" id="PF14824"/>
    </source>
</evidence>
<evidence type="ECO:0000313" key="13">
    <source>
        <dbReference type="Proteomes" id="UP001596405"/>
    </source>
</evidence>
<dbReference type="PANTHER" id="PTHR35330:SF1">
    <property type="entry name" value="SIROHEME BIOSYNTHESIS PROTEIN MET8"/>
    <property type="match status" value="1"/>
</dbReference>
<evidence type="ECO:0000256" key="4">
    <source>
        <dbReference type="ARBA" id="ARBA00022989"/>
    </source>
</evidence>
<gene>
    <name evidence="12" type="ORF">ACFQHR_07050</name>
</gene>
<comment type="subcellular location">
    <subcellularLocation>
        <location evidence="10">Cell membrane</location>
        <topology evidence="10">Multi-pass membrane protein</topology>
    </subcellularLocation>
    <subcellularLocation>
        <location evidence="1">Membrane</location>
        <topology evidence="1">Multi-pass membrane protein</topology>
    </subcellularLocation>
</comment>
<dbReference type="InterPro" id="IPR028161">
    <property type="entry name" value="Met8-like"/>
</dbReference>
<keyword evidence="5" id="KW-0560">Oxidoreductase</keyword>
<feature type="transmembrane region" description="Helical" evidence="10">
    <location>
        <begin position="450"/>
        <end position="470"/>
    </location>
</feature>
<evidence type="ECO:0000256" key="2">
    <source>
        <dbReference type="ARBA" id="ARBA00005010"/>
    </source>
</evidence>
<evidence type="ECO:0000256" key="1">
    <source>
        <dbReference type="ARBA" id="ARBA00004141"/>
    </source>
</evidence>
<evidence type="ECO:0000256" key="6">
    <source>
        <dbReference type="ARBA" id="ARBA00023027"/>
    </source>
</evidence>
<dbReference type="InterPro" id="IPR002781">
    <property type="entry name" value="TM_pro_TauE-like"/>
</dbReference>
<keyword evidence="3 10" id="KW-0812">Transmembrane</keyword>
<comment type="caution">
    <text evidence="12">The sequence shown here is derived from an EMBL/GenBank/DDBJ whole genome shotgun (WGS) entry which is preliminary data.</text>
</comment>
<keyword evidence="13" id="KW-1185">Reference proteome</keyword>
<comment type="catalytic activity">
    <reaction evidence="9">
        <text>precorrin-2 + NAD(+) = sirohydrochlorin + NADH + 2 H(+)</text>
        <dbReference type="Rhea" id="RHEA:15613"/>
        <dbReference type="ChEBI" id="CHEBI:15378"/>
        <dbReference type="ChEBI" id="CHEBI:57540"/>
        <dbReference type="ChEBI" id="CHEBI:57945"/>
        <dbReference type="ChEBI" id="CHEBI:58351"/>
        <dbReference type="ChEBI" id="CHEBI:58827"/>
        <dbReference type="EC" id="1.3.1.76"/>
    </reaction>
</comment>
<evidence type="ECO:0000256" key="8">
    <source>
        <dbReference type="ARBA" id="ARBA00023244"/>
    </source>
</evidence>
<evidence type="ECO:0000313" key="12">
    <source>
        <dbReference type="EMBL" id="MFC6997376.1"/>
    </source>
</evidence>
<dbReference type="NCBIfam" id="TIGR01470">
    <property type="entry name" value="cysG_Nterm"/>
    <property type="match status" value="1"/>
</dbReference>
<sequence>MPAAAVIKEQNELFPVFLKLEHLRVLVVGGGNVGLEKLTALLQNSPTITIKVVAIQFNEAVLQLALNHDNISLVPKAFNPEDVAGSDIVIVAVNDREASRAISLEAKRQGKLVNVADTPDLCDFYLSSVVRKGNLKIAISTNGKSPTMAKRLKETFNEVLPDELDQVLDNLQQIRNRLKGDFASKVTQLNDITKVLVTSAPEKKKAAKKKQSVLFYAFLAVVFTLLGVVLSSFAPVQEVLVQAQEYGKSIDKLFYWMILAGFVAQMVDGALGMGYGVTSTTILMSLGVNLPAISGSIHTAEVFSSGASGYSHYKYGNVNKKLFKVLLIPGVIGAILGAYLLSVVGEEYGSSVRPFLASYTLVLGARIFYAAFRKTKARKKIKKAGWLAGAGGFLDSFGGGGWGPLVASTLISKGRTPRFVIGSVSITEFFVALASSLTFFVMLGLSHLHIILGLVIGGVIAAPIAARLAGKLPVKTMFIAVGSLVIIWSLRILLKAVGLF</sequence>